<dbReference type="RefSeq" id="XP_013429935.1">
    <property type="nucleotide sequence ID" value="XM_013574481.1"/>
</dbReference>
<feature type="domain" description="Rhodopsin" evidence="7">
    <location>
        <begin position="44"/>
        <end position="284"/>
    </location>
</feature>
<dbReference type="HOGENOM" id="CLU_028200_25_4_1"/>
<protein>
    <recommendedName>
        <fullName evidence="7">Rhodopsin domain-containing protein</fullName>
    </recommendedName>
</protein>
<dbReference type="PANTHER" id="PTHR33048">
    <property type="entry name" value="PTH11-LIKE INTEGRAL MEMBRANE PROTEIN (AFU_ORTHOLOGUE AFUA_5G11245)"/>
    <property type="match status" value="1"/>
</dbReference>
<feature type="transmembrane region" description="Helical" evidence="6">
    <location>
        <begin position="186"/>
        <end position="210"/>
    </location>
</feature>
<dbReference type="Proteomes" id="UP000027730">
    <property type="component" value="Unassembled WGS sequence"/>
</dbReference>
<evidence type="ECO:0000256" key="6">
    <source>
        <dbReference type="SAM" id="Phobius"/>
    </source>
</evidence>
<feature type="transmembrane region" description="Helical" evidence="6">
    <location>
        <begin position="141"/>
        <end position="174"/>
    </location>
</feature>
<evidence type="ECO:0000256" key="5">
    <source>
        <dbReference type="ARBA" id="ARBA00038359"/>
    </source>
</evidence>
<evidence type="ECO:0000256" key="4">
    <source>
        <dbReference type="ARBA" id="ARBA00023136"/>
    </source>
</evidence>
<feature type="transmembrane region" description="Helical" evidence="6">
    <location>
        <begin position="65"/>
        <end position="84"/>
    </location>
</feature>
<dbReference type="OrthoDB" id="4525788at2759"/>
<evidence type="ECO:0000259" key="7">
    <source>
        <dbReference type="Pfam" id="PF20684"/>
    </source>
</evidence>
<keyword evidence="9" id="KW-1185">Reference proteome</keyword>
<feature type="transmembrane region" description="Helical" evidence="6">
    <location>
        <begin position="104"/>
        <end position="129"/>
    </location>
</feature>
<gene>
    <name evidence="8" type="ORF">M436DRAFT_15847</name>
</gene>
<comment type="similarity">
    <text evidence="5">Belongs to the SAT4 family.</text>
</comment>
<dbReference type="PANTHER" id="PTHR33048:SF129">
    <property type="entry name" value="INTEGRAL MEMBRANE PROTEIN-RELATED"/>
    <property type="match status" value="1"/>
</dbReference>
<feature type="transmembrane region" description="Helical" evidence="6">
    <location>
        <begin position="260"/>
        <end position="282"/>
    </location>
</feature>
<dbReference type="GO" id="GO:0016020">
    <property type="term" value="C:membrane"/>
    <property type="evidence" value="ECO:0007669"/>
    <property type="project" value="UniProtKB-SubCell"/>
</dbReference>
<feature type="transmembrane region" description="Helical" evidence="6">
    <location>
        <begin position="222"/>
        <end position="240"/>
    </location>
</feature>
<dbReference type="InterPro" id="IPR052337">
    <property type="entry name" value="SAT4-like"/>
</dbReference>
<proteinExistence type="inferred from homology"/>
<dbReference type="EMBL" id="KL584704">
    <property type="protein sequence ID" value="KEQ76038.1"/>
    <property type="molecule type" value="Genomic_DNA"/>
</dbReference>
<reference evidence="8 9" key="1">
    <citation type="journal article" date="2014" name="BMC Genomics">
        <title>Genome sequencing of four Aureobasidium pullulans varieties: biotechnological potential, stress tolerance, and description of new species.</title>
        <authorList>
            <person name="Gostin Ar C."/>
            <person name="Ohm R.A."/>
            <person name="Kogej T."/>
            <person name="Sonjak S."/>
            <person name="Turk M."/>
            <person name="Zajc J."/>
            <person name="Zalar P."/>
            <person name="Grube M."/>
            <person name="Sun H."/>
            <person name="Han J."/>
            <person name="Sharma A."/>
            <person name="Chiniquy J."/>
            <person name="Ngan C.Y."/>
            <person name="Lipzen A."/>
            <person name="Barry K."/>
            <person name="Grigoriev I.V."/>
            <person name="Gunde-Cimerman N."/>
        </authorList>
    </citation>
    <scope>NUCLEOTIDE SEQUENCE [LARGE SCALE GENOMIC DNA]</scope>
    <source>
        <strain evidence="8 9">CBS 147.97</strain>
    </source>
</reference>
<dbReference type="InterPro" id="IPR049326">
    <property type="entry name" value="Rhodopsin_dom_fungi"/>
</dbReference>
<feature type="transmembrane region" description="Helical" evidence="6">
    <location>
        <begin position="24"/>
        <end position="44"/>
    </location>
</feature>
<sequence>MQLPPPSVLANWPTPNYEDPQTQGLPLVIVNVIFMALISLAVPLRLYSRYVNKGRLGWDDFNMGLAYVCGMALGVIVILANVRFQWNRHLWDVEFTMFESASKIALASKLLFTFAGAFTRASLICFYFRLIKDTGFSIFKYVLWAAFAYNIAICIIFVILAVFLCTPVEAYWVFPLMKNARCLDEGPVTLVAGVLNCISDLTVTILPIPIIMGLNMPFKQRLGVTALLSLGLIVTVAGIVRTYYIWRTLMDTYDETWDSMPLYICATVEIDLSILCGCAPSLKP</sequence>
<evidence type="ECO:0000313" key="8">
    <source>
        <dbReference type="EMBL" id="KEQ76038.1"/>
    </source>
</evidence>
<dbReference type="STRING" id="1043004.A0A074WSB5"/>
<evidence type="ECO:0000256" key="3">
    <source>
        <dbReference type="ARBA" id="ARBA00022989"/>
    </source>
</evidence>
<dbReference type="Pfam" id="PF20684">
    <property type="entry name" value="Fung_rhodopsin"/>
    <property type="match status" value="1"/>
</dbReference>
<name>A0A074WSB5_9PEZI</name>
<organism evidence="8 9">
    <name type="scientific">Aureobasidium namibiae CBS 147.97</name>
    <dbReference type="NCBI Taxonomy" id="1043004"/>
    <lineage>
        <taxon>Eukaryota</taxon>
        <taxon>Fungi</taxon>
        <taxon>Dikarya</taxon>
        <taxon>Ascomycota</taxon>
        <taxon>Pezizomycotina</taxon>
        <taxon>Dothideomycetes</taxon>
        <taxon>Dothideomycetidae</taxon>
        <taxon>Dothideales</taxon>
        <taxon>Saccotheciaceae</taxon>
        <taxon>Aureobasidium</taxon>
    </lineage>
</organism>
<comment type="subcellular location">
    <subcellularLocation>
        <location evidence="1">Membrane</location>
        <topology evidence="1">Multi-pass membrane protein</topology>
    </subcellularLocation>
</comment>
<dbReference type="AlphaFoldDB" id="A0A074WSB5"/>
<evidence type="ECO:0000313" key="9">
    <source>
        <dbReference type="Proteomes" id="UP000027730"/>
    </source>
</evidence>
<feature type="non-terminal residue" evidence="8">
    <location>
        <position position="284"/>
    </location>
</feature>
<keyword evidence="4 6" id="KW-0472">Membrane</keyword>
<accession>A0A074WSB5</accession>
<keyword evidence="2 6" id="KW-0812">Transmembrane</keyword>
<evidence type="ECO:0000256" key="1">
    <source>
        <dbReference type="ARBA" id="ARBA00004141"/>
    </source>
</evidence>
<evidence type="ECO:0000256" key="2">
    <source>
        <dbReference type="ARBA" id="ARBA00022692"/>
    </source>
</evidence>
<keyword evidence="3 6" id="KW-1133">Transmembrane helix</keyword>
<dbReference type="GeneID" id="25407885"/>